<dbReference type="InterPro" id="IPR012328">
    <property type="entry name" value="Chalcone/stilbene_synt_C"/>
</dbReference>
<organism evidence="7 8">
    <name type="scientific">Conyzicola lurida</name>
    <dbReference type="NCBI Taxonomy" id="1172621"/>
    <lineage>
        <taxon>Bacteria</taxon>
        <taxon>Bacillati</taxon>
        <taxon>Actinomycetota</taxon>
        <taxon>Actinomycetes</taxon>
        <taxon>Micrococcales</taxon>
        <taxon>Microbacteriaceae</taxon>
        <taxon>Conyzicola</taxon>
    </lineage>
</organism>
<evidence type="ECO:0000256" key="4">
    <source>
        <dbReference type="PIRSR" id="PIRSR000451-1"/>
    </source>
</evidence>
<dbReference type="PANTHER" id="PTHR11877">
    <property type="entry name" value="HYDROXYMETHYLGLUTARYL-COA SYNTHASE"/>
    <property type="match status" value="1"/>
</dbReference>
<dbReference type="EMBL" id="JACHMJ010000001">
    <property type="protein sequence ID" value="MBB5844883.1"/>
    <property type="molecule type" value="Genomic_DNA"/>
</dbReference>
<dbReference type="Proteomes" id="UP000536685">
    <property type="component" value="Unassembled WGS sequence"/>
</dbReference>
<dbReference type="PIRSF" id="PIRSF000451">
    <property type="entry name" value="PKS_III"/>
    <property type="match status" value="1"/>
</dbReference>
<dbReference type="RefSeq" id="WP_184239471.1">
    <property type="nucleotide sequence ID" value="NZ_JACHMJ010000001.1"/>
</dbReference>
<dbReference type="AlphaFoldDB" id="A0A841ATA7"/>
<comment type="similarity">
    <text evidence="1">Belongs to the thiolase-like superfamily. Chalcone/stilbene synthases family.</text>
</comment>
<dbReference type="Pfam" id="PF02797">
    <property type="entry name" value="Chal_sti_synt_C"/>
    <property type="match status" value="1"/>
</dbReference>
<evidence type="ECO:0000259" key="6">
    <source>
        <dbReference type="Pfam" id="PF02797"/>
    </source>
</evidence>
<protein>
    <submittedName>
        <fullName evidence="7">Alkylresorcinol/alkylpyrone synthase</fullName>
    </submittedName>
</protein>
<keyword evidence="2" id="KW-0808">Transferase</keyword>
<dbReference type="InterPro" id="IPR011141">
    <property type="entry name" value="Polyketide_synthase_type-III"/>
</dbReference>
<name>A0A841ATA7_9MICO</name>
<sequence>MTRIAAVAPVLPPYVYTQSEITAELAPLITSVPARQAVIERMHAASGIGTRHTALPLERYRSLGSFRETNDLFIEVATDLAERALTVALAEAGLAASDVDFVLFTSVTGISAPSIDALLVPRLGLRHDVKRLPSYGLGCMGGAAGIARVHDYLVGHPTGVGVLLSVELCSLTLQRDDETMANFVATGLFGDGAAAVVMLGDEHPLAAGPRVVDTLSAIYPDTTDVIGFLVGGTGFEIVLTPGVAEVIEQNFPADVAAFLSRNELGIADIGWWAAHPGGPKVLEAFETSLGVPREAFARSWACLDRVGNLSSAAVLHVLADTLALGSFEAGDPGLLFALGPGVSAEFVLLEWDA</sequence>
<evidence type="ECO:0000259" key="5">
    <source>
        <dbReference type="Pfam" id="PF00195"/>
    </source>
</evidence>
<feature type="domain" description="Chalcone/stilbene synthase C-terminal" evidence="6">
    <location>
        <begin position="216"/>
        <end position="349"/>
    </location>
</feature>
<dbReference type="Pfam" id="PF00195">
    <property type="entry name" value="Chal_sti_synt_N"/>
    <property type="match status" value="1"/>
</dbReference>
<dbReference type="GO" id="GO:0030639">
    <property type="term" value="P:polyketide biosynthetic process"/>
    <property type="evidence" value="ECO:0007669"/>
    <property type="project" value="TreeGrafter"/>
</dbReference>
<reference evidence="7 8" key="1">
    <citation type="submission" date="2020-08" db="EMBL/GenBank/DDBJ databases">
        <title>Sequencing the genomes of 1000 actinobacteria strains.</title>
        <authorList>
            <person name="Klenk H.-P."/>
        </authorList>
    </citation>
    <scope>NUCLEOTIDE SEQUENCE [LARGE SCALE GENOMIC DNA]</scope>
    <source>
        <strain evidence="7 8">DSM 105784</strain>
    </source>
</reference>
<evidence type="ECO:0000256" key="1">
    <source>
        <dbReference type="ARBA" id="ARBA00005531"/>
    </source>
</evidence>
<comment type="caution">
    <text evidence="7">The sequence shown here is derived from an EMBL/GenBank/DDBJ whole genome shotgun (WGS) entry which is preliminary data.</text>
</comment>
<evidence type="ECO:0000256" key="2">
    <source>
        <dbReference type="ARBA" id="ARBA00022679"/>
    </source>
</evidence>
<gene>
    <name evidence="7" type="ORF">HD599_003206</name>
</gene>
<proteinExistence type="inferred from homology"/>
<dbReference type="InterPro" id="IPR016039">
    <property type="entry name" value="Thiolase-like"/>
</dbReference>
<feature type="domain" description="Chalcone/stilbene synthase N-terminal" evidence="5">
    <location>
        <begin position="39"/>
        <end position="198"/>
    </location>
</feature>
<evidence type="ECO:0000313" key="7">
    <source>
        <dbReference type="EMBL" id="MBB5844883.1"/>
    </source>
</evidence>
<dbReference type="CDD" id="cd00831">
    <property type="entry name" value="CHS_like"/>
    <property type="match status" value="1"/>
</dbReference>
<evidence type="ECO:0000313" key="8">
    <source>
        <dbReference type="Proteomes" id="UP000536685"/>
    </source>
</evidence>
<dbReference type="InterPro" id="IPR001099">
    <property type="entry name" value="Chalcone/stilbene_synt_N"/>
</dbReference>
<feature type="active site" description="Acyl-thioester intermediate" evidence="4">
    <location>
        <position position="139"/>
    </location>
</feature>
<keyword evidence="3" id="KW-0012">Acyltransferase</keyword>
<keyword evidence="8" id="KW-1185">Reference proteome</keyword>
<dbReference type="PANTHER" id="PTHR11877:SF99">
    <property type="entry name" value="1,3,6,8-TETRAHYDROXYNAPHTHALENE SYNTHASE"/>
    <property type="match status" value="1"/>
</dbReference>
<evidence type="ECO:0000256" key="3">
    <source>
        <dbReference type="ARBA" id="ARBA00023315"/>
    </source>
</evidence>
<dbReference type="SUPFAM" id="SSF53901">
    <property type="entry name" value="Thiolase-like"/>
    <property type="match status" value="2"/>
</dbReference>
<dbReference type="GO" id="GO:0016747">
    <property type="term" value="F:acyltransferase activity, transferring groups other than amino-acyl groups"/>
    <property type="evidence" value="ECO:0007669"/>
    <property type="project" value="InterPro"/>
</dbReference>
<accession>A0A841ATA7</accession>
<dbReference type="Gene3D" id="3.40.47.10">
    <property type="match status" value="2"/>
</dbReference>